<keyword evidence="1" id="KW-0812">Transmembrane</keyword>
<comment type="caution">
    <text evidence="3">The sequence shown here is derived from an EMBL/GenBank/DDBJ whole genome shotgun (WGS) entry which is preliminary data.</text>
</comment>
<evidence type="ECO:0000259" key="2">
    <source>
        <dbReference type="Pfam" id="PF01433"/>
    </source>
</evidence>
<feature type="transmembrane region" description="Helical" evidence="1">
    <location>
        <begin position="364"/>
        <end position="380"/>
    </location>
</feature>
<dbReference type="SUPFAM" id="SSF55486">
    <property type="entry name" value="Metalloproteases ('zincins'), catalytic domain"/>
    <property type="match status" value="1"/>
</dbReference>
<evidence type="ECO:0000256" key="1">
    <source>
        <dbReference type="SAM" id="Phobius"/>
    </source>
</evidence>
<proteinExistence type="predicted"/>
<dbReference type="InterPro" id="IPR027268">
    <property type="entry name" value="Peptidase_M4/M1_CTD_sf"/>
</dbReference>
<dbReference type="EMBL" id="JAVRHV010000006">
    <property type="protein sequence ID" value="MDT0553940.1"/>
    <property type="molecule type" value="Genomic_DNA"/>
</dbReference>
<keyword evidence="1" id="KW-0472">Membrane</keyword>
<gene>
    <name evidence="3" type="ORF">RM519_11830</name>
</gene>
<dbReference type="Pfam" id="PF01433">
    <property type="entry name" value="Peptidase_M1"/>
    <property type="match status" value="1"/>
</dbReference>
<keyword evidence="4" id="KW-1185">Reference proteome</keyword>
<feature type="transmembrane region" description="Helical" evidence="1">
    <location>
        <begin position="406"/>
        <end position="428"/>
    </location>
</feature>
<feature type="transmembrane region" description="Helical" evidence="1">
    <location>
        <begin position="21"/>
        <end position="42"/>
    </location>
</feature>
<dbReference type="GO" id="GO:0004177">
    <property type="term" value="F:aminopeptidase activity"/>
    <property type="evidence" value="ECO:0007669"/>
    <property type="project" value="UniProtKB-KW"/>
</dbReference>
<dbReference type="Gene3D" id="1.10.390.10">
    <property type="entry name" value="Neutral Protease Domain 2"/>
    <property type="match status" value="1"/>
</dbReference>
<name>A0ABU2Y6W4_9FLAO</name>
<feature type="transmembrane region" description="Helical" evidence="1">
    <location>
        <begin position="471"/>
        <end position="492"/>
    </location>
</feature>
<evidence type="ECO:0000313" key="3">
    <source>
        <dbReference type="EMBL" id="MDT0553940.1"/>
    </source>
</evidence>
<reference evidence="3 4" key="1">
    <citation type="submission" date="2023-09" db="EMBL/GenBank/DDBJ databases">
        <authorList>
            <person name="Rey-Velasco X."/>
        </authorList>
    </citation>
    <scope>NUCLEOTIDE SEQUENCE [LARGE SCALE GENOMIC DNA]</scope>
    <source>
        <strain evidence="3 4">P050</strain>
    </source>
</reference>
<dbReference type="Proteomes" id="UP001252186">
    <property type="component" value="Unassembled WGS sequence"/>
</dbReference>
<keyword evidence="3" id="KW-0378">Hydrolase</keyword>
<feature type="domain" description="Peptidase M1 membrane alanine aminopeptidase" evidence="2">
    <location>
        <begin position="875"/>
        <end position="1054"/>
    </location>
</feature>
<protein>
    <submittedName>
        <fullName evidence="3">M1 family aminopeptidase</fullName>
    </submittedName>
</protein>
<feature type="transmembrane region" description="Helical" evidence="1">
    <location>
        <begin position="565"/>
        <end position="585"/>
    </location>
</feature>
<dbReference type="InterPro" id="IPR014782">
    <property type="entry name" value="Peptidase_M1_dom"/>
</dbReference>
<keyword evidence="1" id="KW-1133">Transmembrane helix</keyword>
<feature type="transmembrane region" description="Helical" evidence="1">
    <location>
        <begin position="148"/>
        <end position="173"/>
    </location>
</feature>
<feature type="transmembrane region" description="Helical" evidence="1">
    <location>
        <begin position="103"/>
        <end position="128"/>
    </location>
</feature>
<feature type="transmembrane region" description="Helical" evidence="1">
    <location>
        <begin position="526"/>
        <end position="544"/>
    </location>
</feature>
<accession>A0ABU2Y6W4</accession>
<dbReference type="RefSeq" id="WP_311594024.1">
    <property type="nucleotide sequence ID" value="NZ_JAVRHV010000006.1"/>
</dbReference>
<evidence type="ECO:0000313" key="4">
    <source>
        <dbReference type="Proteomes" id="UP001252186"/>
    </source>
</evidence>
<feature type="transmembrane region" description="Helical" evidence="1">
    <location>
        <begin position="62"/>
        <end position="82"/>
    </location>
</feature>
<sequence>MLKLMWYEIFKFELKYRLKRLDTYIFFIFLFLFSIVGVDFIFQGVDIGGIKMNAPLVIAKTMGAVTGIFMILASMIMGVPILRDFEYNIASLMYTNPIKKRDYLLGRFLGSFAVLLFVFSGVLFGMIIGEFMPWHSPEEYHPFHFYNYLKPFITIILPALFFGAALFFVSGALSKKLVVVYTQGIFLFVVFMLTKAITNAVAQAILDPFSLTTLTLITDTWTVAERNIQAIPFSGVLLFNKLFWVVLGSAILVFGYYKFNFSVINDKGRFKKKSTSLDLESNEKINTEIPEFKTSHGLRSKWNELKHFSWFYFVSICKQPSFWAIVICGMIIILINSVNLGTVYGVDSFPASYFIVEELQESSIYFFLIILVFYSGELIWKERSLKLNLIYDATSMSNFLHLSGKFIGLIGIYIVLMFSLILSGVLFQTMNGYYNYEFQVYFNGFFLEILPFLILYTFIAFLIQVLINRKFIAIFVVLIFFILSTLLGALGYNHPLYFFGGSSLSIYSNMNGYGHFLAPYLIIKSYWLTFGVLLLVVSSIISVRGTDSNLIQRLKASKNRMSRPIITLGISILVVFLLLGSFIFYNTNILNTYWSNVEKTQFRVAYEKTLKKYEYLPQPKIVDVNLNVELYPKSRDYKVEGFYILKNTSDTIISEVHIQKMIESDIKLKDVLFEGGATKYNKYKAYDYSIYKLNNALFPGDSVKMNFNQTYITKGFETNNGNTSIINNGTFFNHENFPTIGYSKKYELQDAEERLHHNLPERDNKAKINNAKELINARSGSDSDGINFEIIVGTSANQTAIAPGTLLKKWSKNNRNYFHYKMKNKMINFYSIVSATYEIKKDVWDQAKDSLANSVALEVYYSKGHDYNVDRMMTAMKASFEYFSTNFSPYQYEHMRIMEFPRYAEFAQSYPGTVPFSEAIGFVLDIDDEIDVDMAFYVTAHELAHQWFGMQVEAANVQGQHFILETLSQYAAIMVLKQHYSEDKVQQFLHLQIDNYNEGKRKENKQEPTLALVTNQEYIYYAKGAMAMYKLQQQIGEEQVNIALKRFIEDWNTKDGALKTKTNRYATSNDLLGYFKEICTEEQRHIIDELFESTNPIDITSN</sequence>
<feature type="transmembrane region" description="Helical" evidence="1">
    <location>
        <begin position="242"/>
        <end position="264"/>
    </location>
</feature>
<feature type="transmembrane region" description="Helical" evidence="1">
    <location>
        <begin position="322"/>
        <end position="344"/>
    </location>
</feature>
<feature type="transmembrane region" description="Helical" evidence="1">
    <location>
        <begin position="440"/>
        <end position="459"/>
    </location>
</feature>
<organism evidence="3 4">
    <name type="scientific">Urechidicola vernalis</name>
    <dbReference type="NCBI Taxonomy" id="3075600"/>
    <lineage>
        <taxon>Bacteria</taxon>
        <taxon>Pseudomonadati</taxon>
        <taxon>Bacteroidota</taxon>
        <taxon>Flavobacteriia</taxon>
        <taxon>Flavobacteriales</taxon>
        <taxon>Flavobacteriaceae</taxon>
        <taxon>Urechidicola</taxon>
    </lineage>
</organism>
<keyword evidence="3" id="KW-0031">Aminopeptidase</keyword>
<keyword evidence="3" id="KW-0645">Protease</keyword>
<feature type="transmembrane region" description="Helical" evidence="1">
    <location>
        <begin position="185"/>
        <end position="206"/>
    </location>
</feature>